<evidence type="ECO:0000313" key="2">
    <source>
        <dbReference type="Proteomes" id="UP000224080"/>
    </source>
</evidence>
<protein>
    <submittedName>
        <fullName evidence="1">Uncharacterized protein</fullName>
    </submittedName>
</protein>
<dbReference type="AlphaFoldDB" id="A0A2B7WKG0"/>
<comment type="caution">
    <text evidence="1">The sequence shown here is derived from an EMBL/GenBank/DDBJ whole genome shotgun (WGS) entry which is preliminary data.</text>
</comment>
<evidence type="ECO:0000313" key="1">
    <source>
        <dbReference type="EMBL" id="PGG97020.1"/>
    </source>
</evidence>
<dbReference type="EMBL" id="PDNC01000155">
    <property type="protein sequence ID" value="PGG97020.1"/>
    <property type="molecule type" value="Genomic_DNA"/>
</dbReference>
<accession>A0A2B7WKG0</accession>
<gene>
    <name evidence="1" type="ORF">GX51_07519</name>
</gene>
<name>A0A2B7WKG0_9EURO</name>
<organism evidence="1 2">
    <name type="scientific">Blastomyces parvus</name>
    <dbReference type="NCBI Taxonomy" id="2060905"/>
    <lineage>
        <taxon>Eukaryota</taxon>
        <taxon>Fungi</taxon>
        <taxon>Dikarya</taxon>
        <taxon>Ascomycota</taxon>
        <taxon>Pezizomycotina</taxon>
        <taxon>Eurotiomycetes</taxon>
        <taxon>Eurotiomycetidae</taxon>
        <taxon>Onygenales</taxon>
        <taxon>Ajellomycetaceae</taxon>
        <taxon>Blastomyces</taxon>
    </lineage>
</organism>
<reference evidence="1 2" key="1">
    <citation type="submission" date="2017-10" db="EMBL/GenBank/DDBJ databases">
        <title>Comparative genomics in systemic dimorphic fungi from Ajellomycetaceae.</title>
        <authorList>
            <person name="Munoz J.F."/>
            <person name="Mcewen J.G."/>
            <person name="Clay O.K."/>
            <person name="Cuomo C.A."/>
        </authorList>
    </citation>
    <scope>NUCLEOTIDE SEQUENCE [LARGE SCALE GENOMIC DNA]</scope>
    <source>
        <strain evidence="1 2">UAMH130</strain>
    </source>
</reference>
<keyword evidence="2" id="KW-1185">Reference proteome</keyword>
<proteinExistence type="predicted"/>
<dbReference type="Proteomes" id="UP000224080">
    <property type="component" value="Unassembled WGS sequence"/>
</dbReference>
<sequence length="77" mass="8615">MRNSMSPSWVREQSDARTDAETFFRPNMRPILLSSEIRPGAYSASQRLNKRTGPGSKMRSSGDVAFILSSVHPVRTC</sequence>